<keyword evidence="3 5" id="KW-0472">Membrane</keyword>
<keyword evidence="7" id="KW-1185">Reference proteome</keyword>
<dbReference type="EMBL" id="LSBJ02000001">
    <property type="protein sequence ID" value="OAQ72923.2"/>
    <property type="molecule type" value="Genomic_DNA"/>
</dbReference>
<feature type="compositionally biased region" description="Basic and acidic residues" evidence="4">
    <location>
        <begin position="24"/>
        <end position="37"/>
    </location>
</feature>
<dbReference type="STRING" id="1380566.A0A179G6A6"/>
<sequence length="326" mass="34955">MTENAGATSSSNDAADAAAQRASEQARLRRERREAKIKAGGAARLNKINGMGGRIVGDNDQATPAAADTASPAQETTSPSKPATHGDPDEVDISQHFYEPKTTTRSAASPSPAAGAEPTISEAQLRQMMLGFDRPSNPNTPGSSTPSGMPNMDDDPLMKMMTQMMGQAGAGAGPGASPFPGFPAQTQPAVQSTYHTIWRLVHALIALTLGLYLTMFTTFSGTKIQREAAALAHVQHTPADDQNEEHKRMFFWIFATSEAVLLTTRVFLDRGRAPPPGMLWTVVGYVPEPIRGYLSVGLKYGQIFSTVRTDILTCMFVLGVCSWLRT</sequence>
<evidence type="ECO:0000256" key="5">
    <source>
        <dbReference type="SAM" id="Phobius"/>
    </source>
</evidence>
<name>A0A179G6A6_METCM</name>
<dbReference type="Pfam" id="PF08690">
    <property type="entry name" value="GET2"/>
    <property type="match status" value="1"/>
</dbReference>
<evidence type="ECO:0000256" key="2">
    <source>
        <dbReference type="ARBA" id="ARBA00022989"/>
    </source>
</evidence>
<evidence type="ECO:0000313" key="7">
    <source>
        <dbReference type="Proteomes" id="UP000078397"/>
    </source>
</evidence>
<feature type="region of interest" description="Disordered" evidence="4">
    <location>
        <begin position="131"/>
        <end position="153"/>
    </location>
</feature>
<dbReference type="Proteomes" id="UP000078397">
    <property type="component" value="Unassembled WGS sequence"/>
</dbReference>
<dbReference type="AlphaFoldDB" id="A0A179G6A6"/>
<feature type="transmembrane region" description="Helical" evidence="5">
    <location>
        <begin position="197"/>
        <end position="216"/>
    </location>
</feature>
<evidence type="ECO:0000256" key="3">
    <source>
        <dbReference type="ARBA" id="ARBA00023136"/>
    </source>
</evidence>
<dbReference type="PANTHER" id="PTHR28263:SF1">
    <property type="entry name" value="GOLGI TO ER TRAFFIC PROTEIN 2"/>
    <property type="match status" value="1"/>
</dbReference>
<dbReference type="GeneID" id="28844715"/>
<gene>
    <name evidence="6" type="ORF">VFPPC_00764</name>
</gene>
<dbReference type="RefSeq" id="XP_022284693.1">
    <property type="nucleotide sequence ID" value="XM_022428189.1"/>
</dbReference>
<evidence type="ECO:0000256" key="1">
    <source>
        <dbReference type="ARBA" id="ARBA00022692"/>
    </source>
</evidence>
<keyword evidence="1 5" id="KW-0812">Transmembrane</keyword>
<proteinExistence type="predicted"/>
<accession>A0A179G6A6</accession>
<dbReference type="PANTHER" id="PTHR28263">
    <property type="entry name" value="GOLGI TO ER TRAFFIC PROTEIN 2"/>
    <property type="match status" value="1"/>
</dbReference>
<evidence type="ECO:0000256" key="4">
    <source>
        <dbReference type="SAM" id="MobiDB-lite"/>
    </source>
</evidence>
<feature type="compositionally biased region" description="Low complexity" evidence="4">
    <location>
        <begin position="1"/>
        <end position="23"/>
    </location>
</feature>
<keyword evidence="2 5" id="KW-1133">Transmembrane helix</keyword>
<protein>
    <submittedName>
        <fullName evidence="6">GET complex, subunit GET2</fullName>
    </submittedName>
</protein>
<feature type="region of interest" description="Disordered" evidence="4">
    <location>
        <begin position="1"/>
        <end position="92"/>
    </location>
</feature>
<evidence type="ECO:0000313" key="6">
    <source>
        <dbReference type="EMBL" id="OAQ72923.2"/>
    </source>
</evidence>
<feature type="compositionally biased region" description="Low complexity" evidence="4">
    <location>
        <begin position="60"/>
        <end position="74"/>
    </location>
</feature>
<comment type="caution">
    <text evidence="6">The sequence shown here is derived from an EMBL/GenBank/DDBJ whole genome shotgun (WGS) entry which is preliminary data.</text>
</comment>
<dbReference type="KEGG" id="pchm:VFPPC_00764"/>
<organism evidence="6 7">
    <name type="scientific">Pochonia chlamydosporia 170</name>
    <dbReference type="NCBI Taxonomy" id="1380566"/>
    <lineage>
        <taxon>Eukaryota</taxon>
        <taxon>Fungi</taxon>
        <taxon>Dikarya</taxon>
        <taxon>Ascomycota</taxon>
        <taxon>Pezizomycotina</taxon>
        <taxon>Sordariomycetes</taxon>
        <taxon>Hypocreomycetidae</taxon>
        <taxon>Hypocreales</taxon>
        <taxon>Clavicipitaceae</taxon>
        <taxon>Pochonia</taxon>
    </lineage>
</organism>
<dbReference type="InterPro" id="IPR028143">
    <property type="entry name" value="Get2/sif1"/>
</dbReference>
<dbReference type="GO" id="GO:0006890">
    <property type="term" value="P:retrograde vesicle-mediated transport, Golgi to endoplasmic reticulum"/>
    <property type="evidence" value="ECO:0007669"/>
    <property type="project" value="TreeGrafter"/>
</dbReference>
<feature type="compositionally biased region" description="Low complexity" evidence="4">
    <location>
        <begin position="135"/>
        <end position="151"/>
    </location>
</feature>
<dbReference type="OrthoDB" id="5393181at2759"/>
<reference evidence="6 7" key="1">
    <citation type="journal article" date="2016" name="PLoS Pathog.">
        <title>Biosynthesis of antibiotic leucinostatins in bio-control fungus Purpureocillium lilacinum and their inhibition on phytophthora revealed by genome mining.</title>
        <authorList>
            <person name="Wang G."/>
            <person name="Liu Z."/>
            <person name="Lin R."/>
            <person name="Li E."/>
            <person name="Mao Z."/>
            <person name="Ling J."/>
            <person name="Yang Y."/>
            <person name="Yin W.B."/>
            <person name="Xie B."/>
        </authorList>
    </citation>
    <scope>NUCLEOTIDE SEQUENCE [LARGE SCALE GENOMIC DNA]</scope>
    <source>
        <strain evidence="6">170</strain>
    </source>
</reference>